<dbReference type="PANTHER" id="PTHR22911:SF6">
    <property type="entry name" value="SOLUTE CARRIER FAMILY 35 MEMBER G1"/>
    <property type="match status" value="1"/>
</dbReference>
<evidence type="ECO:0000256" key="3">
    <source>
        <dbReference type="ARBA" id="ARBA00022692"/>
    </source>
</evidence>
<evidence type="ECO:0000259" key="7">
    <source>
        <dbReference type="Pfam" id="PF00892"/>
    </source>
</evidence>
<evidence type="ECO:0000256" key="2">
    <source>
        <dbReference type="ARBA" id="ARBA00009853"/>
    </source>
</evidence>
<accession>A0A838XQH1</accession>
<feature type="transmembrane region" description="Helical" evidence="6">
    <location>
        <begin position="131"/>
        <end position="148"/>
    </location>
</feature>
<dbReference type="EMBL" id="JACEON010000008">
    <property type="protein sequence ID" value="MBA4612037.1"/>
    <property type="molecule type" value="Genomic_DNA"/>
</dbReference>
<name>A0A838XQH1_9HYPH</name>
<dbReference type="GO" id="GO:0016020">
    <property type="term" value="C:membrane"/>
    <property type="evidence" value="ECO:0007669"/>
    <property type="project" value="UniProtKB-SubCell"/>
</dbReference>
<evidence type="ECO:0000256" key="6">
    <source>
        <dbReference type="SAM" id="Phobius"/>
    </source>
</evidence>
<reference evidence="8 9" key="1">
    <citation type="submission" date="2020-07" db="EMBL/GenBank/DDBJ databases">
        <authorList>
            <person name="Li M."/>
        </authorList>
    </citation>
    <scope>NUCLEOTIDE SEQUENCE [LARGE SCALE GENOMIC DNA]</scope>
    <source>
        <strain evidence="8 9">DSM 23284</strain>
    </source>
</reference>
<organism evidence="8 9">
    <name type="scientific">Stappia taiwanensis</name>
    <dbReference type="NCBI Taxonomy" id="992267"/>
    <lineage>
        <taxon>Bacteria</taxon>
        <taxon>Pseudomonadati</taxon>
        <taxon>Pseudomonadota</taxon>
        <taxon>Alphaproteobacteria</taxon>
        <taxon>Hyphomicrobiales</taxon>
        <taxon>Stappiaceae</taxon>
        <taxon>Stappia</taxon>
    </lineage>
</organism>
<sequence length="318" mass="33407">MTSTANAGAPDASAMRGIMLMSGAMLLVPMMDICAKYLSSSLPPLQIAFGRFAFQMLFALLTAAVGPGLASLRAPRLWPHLLRGFFLAGASALFFSALKTMPVADAIAIFFVEPMILTILSALFLRETVGIRRWAAVLVGLVGAMIIIRPGFATFGVTALLPLGTAFLFALYLVVTRRLSGEGSMLCVQFTAGLGGCLLLGPLLVFGGLAGFDDFVPVAPKVPGLALLAIIGAISFFAHGLIVKAFAAAPASVLAPFNYLEIVSATLFGYLVFGDFPDGVTWIGIALIVGSGIYIAHREHRRSRTDLAARATRAGPPD</sequence>
<comment type="caution">
    <text evidence="8">The sequence shown here is derived from an EMBL/GenBank/DDBJ whole genome shotgun (WGS) entry which is preliminary data.</text>
</comment>
<keyword evidence="3 6" id="KW-0812">Transmembrane</keyword>
<keyword evidence="5 6" id="KW-0472">Membrane</keyword>
<evidence type="ECO:0000256" key="1">
    <source>
        <dbReference type="ARBA" id="ARBA00004141"/>
    </source>
</evidence>
<feature type="transmembrane region" description="Helical" evidence="6">
    <location>
        <begin position="187"/>
        <end position="212"/>
    </location>
</feature>
<keyword evidence="9" id="KW-1185">Reference proteome</keyword>
<feature type="domain" description="EamA" evidence="7">
    <location>
        <begin position="16"/>
        <end position="148"/>
    </location>
</feature>
<dbReference type="PANTHER" id="PTHR22911">
    <property type="entry name" value="ACYL-MALONYL CONDENSING ENZYME-RELATED"/>
    <property type="match status" value="1"/>
</dbReference>
<dbReference type="Pfam" id="PF00892">
    <property type="entry name" value="EamA"/>
    <property type="match status" value="2"/>
</dbReference>
<feature type="transmembrane region" description="Helical" evidence="6">
    <location>
        <begin position="224"/>
        <end position="246"/>
    </location>
</feature>
<dbReference type="SUPFAM" id="SSF103481">
    <property type="entry name" value="Multidrug resistance efflux transporter EmrE"/>
    <property type="match status" value="2"/>
</dbReference>
<feature type="transmembrane region" description="Helical" evidence="6">
    <location>
        <begin position="279"/>
        <end position="296"/>
    </location>
</feature>
<protein>
    <submittedName>
        <fullName evidence="8">DMT family transporter</fullName>
    </submittedName>
</protein>
<evidence type="ECO:0000256" key="5">
    <source>
        <dbReference type="ARBA" id="ARBA00023136"/>
    </source>
</evidence>
<keyword evidence="4 6" id="KW-1133">Transmembrane helix</keyword>
<dbReference type="RefSeq" id="WP_181760236.1">
    <property type="nucleotide sequence ID" value="NZ_BMCR01000003.1"/>
</dbReference>
<gene>
    <name evidence="8" type="ORF">H1W37_10260</name>
</gene>
<evidence type="ECO:0000256" key="4">
    <source>
        <dbReference type="ARBA" id="ARBA00022989"/>
    </source>
</evidence>
<dbReference type="AlphaFoldDB" id="A0A838XQH1"/>
<feature type="transmembrane region" description="Helical" evidence="6">
    <location>
        <begin position="45"/>
        <end position="69"/>
    </location>
</feature>
<evidence type="ECO:0000313" key="8">
    <source>
        <dbReference type="EMBL" id="MBA4612037.1"/>
    </source>
</evidence>
<proteinExistence type="inferred from homology"/>
<feature type="transmembrane region" description="Helical" evidence="6">
    <location>
        <begin position="18"/>
        <end position="39"/>
    </location>
</feature>
<dbReference type="InterPro" id="IPR037185">
    <property type="entry name" value="EmrE-like"/>
</dbReference>
<feature type="transmembrane region" description="Helical" evidence="6">
    <location>
        <begin position="104"/>
        <end position="124"/>
    </location>
</feature>
<dbReference type="InterPro" id="IPR000620">
    <property type="entry name" value="EamA_dom"/>
</dbReference>
<feature type="domain" description="EamA" evidence="7">
    <location>
        <begin position="160"/>
        <end position="291"/>
    </location>
</feature>
<reference evidence="8 9" key="2">
    <citation type="submission" date="2020-08" db="EMBL/GenBank/DDBJ databases">
        <title>Stappia taiwanensis sp. nov., isolated from a coastal thermal spring.</title>
        <authorList>
            <person name="Kampfer P."/>
        </authorList>
    </citation>
    <scope>NUCLEOTIDE SEQUENCE [LARGE SCALE GENOMIC DNA]</scope>
    <source>
        <strain evidence="8 9">DSM 23284</strain>
    </source>
</reference>
<dbReference type="Gene3D" id="1.10.3730.20">
    <property type="match status" value="2"/>
</dbReference>
<feature type="transmembrane region" description="Helical" evidence="6">
    <location>
        <begin position="154"/>
        <end position="175"/>
    </location>
</feature>
<evidence type="ECO:0000313" key="9">
    <source>
        <dbReference type="Proteomes" id="UP000559404"/>
    </source>
</evidence>
<feature type="transmembrane region" description="Helical" evidence="6">
    <location>
        <begin position="81"/>
        <end position="98"/>
    </location>
</feature>
<comment type="subcellular location">
    <subcellularLocation>
        <location evidence="1">Membrane</location>
        <topology evidence="1">Multi-pass membrane protein</topology>
    </subcellularLocation>
</comment>
<comment type="similarity">
    <text evidence="2">Belongs to the drug/metabolite transporter (DMT) superfamily. 10 TMS drug/metabolite exporter (DME) (TC 2.A.7.3) family.</text>
</comment>
<feature type="transmembrane region" description="Helical" evidence="6">
    <location>
        <begin position="253"/>
        <end position="273"/>
    </location>
</feature>
<dbReference type="Proteomes" id="UP000559404">
    <property type="component" value="Unassembled WGS sequence"/>
</dbReference>